<dbReference type="Pfam" id="PF08669">
    <property type="entry name" value="GCV_T_C"/>
    <property type="match status" value="1"/>
</dbReference>
<dbReference type="Gene3D" id="3.30.70.1400">
    <property type="entry name" value="Aminomethyltransferase beta-barrel domains"/>
    <property type="match status" value="1"/>
</dbReference>
<evidence type="ECO:0000256" key="3">
    <source>
        <dbReference type="ARBA" id="ARBA00022576"/>
    </source>
</evidence>
<dbReference type="InterPro" id="IPR027266">
    <property type="entry name" value="TrmE/GcvT-like"/>
</dbReference>
<dbReference type="RefSeq" id="WP_174405560.1">
    <property type="nucleotide sequence ID" value="NZ_BLVO01000013.1"/>
</dbReference>
<evidence type="ECO:0000256" key="4">
    <source>
        <dbReference type="ARBA" id="ARBA00022679"/>
    </source>
</evidence>
<dbReference type="GO" id="GO:0008483">
    <property type="term" value="F:transaminase activity"/>
    <property type="evidence" value="ECO:0007669"/>
    <property type="project" value="UniProtKB-KW"/>
</dbReference>
<dbReference type="GO" id="GO:0006546">
    <property type="term" value="P:glycine catabolic process"/>
    <property type="evidence" value="ECO:0007669"/>
    <property type="project" value="InterPro"/>
</dbReference>
<evidence type="ECO:0000256" key="6">
    <source>
        <dbReference type="ARBA" id="ARBA00047665"/>
    </source>
</evidence>
<sequence length="365" mass="39747">MSDLLQTPLTSWHKAQGAKMAPFAGWDMPIQYKGIIVEHNHTREHASIFDICHMGEFTLKGAGAKDALSKIVTHNLDTLGTGKCRYGFLLNEEGCILDDLIVYCMGEDDYMLVVNGACTESDFAWIARHLPASLAFTDISSQTAKIDLQGPDAYDVLEAVMGSGFRSLKYFCHVTAEFNGDTIIISRTGYTGELGYEFYLPAYNAAALWDKLNADSRVEPAGLGARDTLRLEVGLPLYGQDLDTKHNPTEAGMGWLLKSPAAYIGKGKDAEVREMLIPLTIPGRRAARHNDVVCLPDSKGGKEVGIVTSGSFCPSVGNSVALAYVAKEYAEETDFVVKTARAGLEATRSELPFFKGGTARKKLED</sequence>
<dbReference type="InterPro" id="IPR006223">
    <property type="entry name" value="GcvT"/>
</dbReference>
<gene>
    <name evidence="10" type="primary">gcvT</name>
    <name evidence="10" type="ORF">DSM101010T_22780</name>
</gene>
<dbReference type="Gene3D" id="2.40.30.110">
    <property type="entry name" value="Aminomethyltransferase beta-barrel domains"/>
    <property type="match status" value="1"/>
</dbReference>
<dbReference type="AlphaFoldDB" id="A0A7J0BJF3"/>
<dbReference type="PANTHER" id="PTHR43757">
    <property type="entry name" value="AMINOMETHYLTRANSFERASE"/>
    <property type="match status" value="1"/>
</dbReference>
<dbReference type="InterPro" id="IPR029043">
    <property type="entry name" value="GcvT/YgfZ_C"/>
</dbReference>
<dbReference type="NCBIfam" id="NF001567">
    <property type="entry name" value="PRK00389.1"/>
    <property type="match status" value="1"/>
</dbReference>
<keyword evidence="3" id="KW-0032">Aminotransferase</keyword>
<proteinExistence type="inferred from homology"/>
<dbReference type="EC" id="2.1.2.10" evidence="2"/>
<dbReference type="Proteomes" id="UP000503840">
    <property type="component" value="Unassembled WGS sequence"/>
</dbReference>
<evidence type="ECO:0000259" key="9">
    <source>
        <dbReference type="Pfam" id="PF08669"/>
    </source>
</evidence>
<accession>A0A7J0BJF3</accession>
<dbReference type="PIRSF" id="PIRSF006487">
    <property type="entry name" value="GcvT"/>
    <property type="match status" value="1"/>
</dbReference>
<dbReference type="GO" id="GO:0005829">
    <property type="term" value="C:cytosol"/>
    <property type="evidence" value="ECO:0007669"/>
    <property type="project" value="TreeGrafter"/>
</dbReference>
<keyword evidence="4" id="KW-0808">Transferase</keyword>
<dbReference type="NCBIfam" id="TIGR00528">
    <property type="entry name" value="gcvT"/>
    <property type="match status" value="1"/>
</dbReference>
<evidence type="ECO:0000256" key="1">
    <source>
        <dbReference type="ARBA" id="ARBA00008609"/>
    </source>
</evidence>
<comment type="catalytic activity">
    <reaction evidence="6">
        <text>N(6)-[(R)-S(8)-aminomethyldihydrolipoyl]-L-lysyl-[protein] + (6S)-5,6,7,8-tetrahydrofolate = N(6)-[(R)-dihydrolipoyl]-L-lysyl-[protein] + (6R)-5,10-methylene-5,6,7,8-tetrahydrofolate + NH4(+)</text>
        <dbReference type="Rhea" id="RHEA:16945"/>
        <dbReference type="Rhea" id="RHEA-COMP:10475"/>
        <dbReference type="Rhea" id="RHEA-COMP:10492"/>
        <dbReference type="ChEBI" id="CHEBI:15636"/>
        <dbReference type="ChEBI" id="CHEBI:28938"/>
        <dbReference type="ChEBI" id="CHEBI:57453"/>
        <dbReference type="ChEBI" id="CHEBI:83100"/>
        <dbReference type="ChEBI" id="CHEBI:83143"/>
        <dbReference type="EC" id="2.1.2.10"/>
    </reaction>
</comment>
<dbReference type="SUPFAM" id="SSF103025">
    <property type="entry name" value="Folate-binding domain"/>
    <property type="match status" value="1"/>
</dbReference>
<dbReference type="PANTHER" id="PTHR43757:SF2">
    <property type="entry name" value="AMINOMETHYLTRANSFERASE, MITOCHONDRIAL"/>
    <property type="match status" value="1"/>
</dbReference>
<dbReference type="Gene3D" id="4.10.1250.10">
    <property type="entry name" value="Aminomethyltransferase fragment"/>
    <property type="match status" value="1"/>
</dbReference>
<dbReference type="FunFam" id="3.30.70.1400:FF:000001">
    <property type="entry name" value="Aminomethyltransferase"/>
    <property type="match status" value="1"/>
</dbReference>
<evidence type="ECO:0000313" key="11">
    <source>
        <dbReference type="Proteomes" id="UP000503840"/>
    </source>
</evidence>
<dbReference type="Pfam" id="PF01571">
    <property type="entry name" value="GCV_T"/>
    <property type="match status" value="1"/>
</dbReference>
<dbReference type="GO" id="GO:0005960">
    <property type="term" value="C:glycine cleavage complex"/>
    <property type="evidence" value="ECO:0007669"/>
    <property type="project" value="InterPro"/>
</dbReference>
<dbReference type="InterPro" id="IPR013977">
    <property type="entry name" value="GcvT_C"/>
</dbReference>
<feature type="binding site" evidence="7">
    <location>
        <position position="197"/>
    </location>
    <ligand>
        <name>substrate</name>
    </ligand>
</feature>
<comment type="caution">
    <text evidence="10">The sequence shown here is derived from an EMBL/GenBank/DDBJ whole genome shotgun (WGS) entry which is preliminary data.</text>
</comment>
<dbReference type="EMBL" id="BLVO01000013">
    <property type="protein sequence ID" value="GFM33913.1"/>
    <property type="molecule type" value="Genomic_DNA"/>
</dbReference>
<protein>
    <recommendedName>
        <fullName evidence="2">aminomethyltransferase</fullName>
        <ecNumber evidence="2">2.1.2.10</ecNumber>
    </recommendedName>
    <alternativeName>
        <fullName evidence="5">Glycine cleavage system T protein</fullName>
    </alternativeName>
</protein>
<comment type="similarity">
    <text evidence="1">Belongs to the GcvT family.</text>
</comment>
<evidence type="ECO:0000256" key="7">
    <source>
        <dbReference type="PIRSR" id="PIRSR006487-1"/>
    </source>
</evidence>
<evidence type="ECO:0000256" key="2">
    <source>
        <dbReference type="ARBA" id="ARBA00012616"/>
    </source>
</evidence>
<evidence type="ECO:0000313" key="10">
    <source>
        <dbReference type="EMBL" id="GFM33913.1"/>
    </source>
</evidence>
<evidence type="ECO:0000259" key="8">
    <source>
        <dbReference type="Pfam" id="PF01571"/>
    </source>
</evidence>
<feature type="domain" description="Aminomethyltransferase C-terminal" evidence="9">
    <location>
        <begin position="278"/>
        <end position="355"/>
    </location>
</feature>
<keyword evidence="11" id="KW-1185">Reference proteome</keyword>
<reference evidence="10 11" key="1">
    <citation type="submission" date="2020-05" db="EMBL/GenBank/DDBJ databases">
        <title>Draft genome sequence of Desulfovibrio sp. strain HN2T.</title>
        <authorList>
            <person name="Ueno A."/>
            <person name="Tamazawa S."/>
            <person name="Tamamura S."/>
            <person name="Murakami T."/>
            <person name="Kiyama T."/>
            <person name="Inomata H."/>
            <person name="Amano Y."/>
            <person name="Miyakawa K."/>
            <person name="Tamaki H."/>
            <person name="Naganuma T."/>
            <person name="Kaneko K."/>
        </authorList>
    </citation>
    <scope>NUCLEOTIDE SEQUENCE [LARGE SCALE GENOMIC DNA]</scope>
    <source>
        <strain evidence="10 11">HN2</strain>
    </source>
</reference>
<dbReference type="InterPro" id="IPR028896">
    <property type="entry name" value="GcvT/YgfZ/DmdA"/>
</dbReference>
<organism evidence="10 11">
    <name type="scientific">Desulfovibrio subterraneus</name>
    <dbReference type="NCBI Taxonomy" id="2718620"/>
    <lineage>
        <taxon>Bacteria</taxon>
        <taxon>Pseudomonadati</taxon>
        <taxon>Thermodesulfobacteriota</taxon>
        <taxon>Desulfovibrionia</taxon>
        <taxon>Desulfovibrionales</taxon>
        <taxon>Desulfovibrionaceae</taxon>
        <taxon>Desulfovibrio</taxon>
    </lineage>
</organism>
<dbReference type="Gene3D" id="3.30.1360.120">
    <property type="entry name" value="Probable tRNA modification gtpase trme, domain 1"/>
    <property type="match status" value="1"/>
</dbReference>
<dbReference type="SUPFAM" id="SSF101790">
    <property type="entry name" value="Aminomethyltransferase beta-barrel domain"/>
    <property type="match status" value="1"/>
</dbReference>
<evidence type="ECO:0000256" key="5">
    <source>
        <dbReference type="ARBA" id="ARBA00031395"/>
    </source>
</evidence>
<dbReference type="InterPro" id="IPR006222">
    <property type="entry name" value="GCVT_N"/>
</dbReference>
<feature type="domain" description="GCVT N-terminal" evidence="8">
    <location>
        <begin position="9"/>
        <end position="258"/>
    </location>
</feature>
<name>A0A7J0BJF3_9BACT</name>
<dbReference type="GO" id="GO:0004047">
    <property type="term" value="F:aminomethyltransferase activity"/>
    <property type="evidence" value="ECO:0007669"/>
    <property type="project" value="UniProtKB-EC"/>
</dbReference>